<dbReference type="FunFam" id="3.40.50.1700:FF:000002">
    <property type="entry name" value="Glycosyl hydrolase family protein"/>
    <property type="match status" value="1"/>
</dbReference>
<dbReference type="InterPro" id="IPR017853">
    <property type="entry name" value="GH"/>
</dbReference>
<sequence length="737" mass="80400">MVRISIPLAGLLFLCCWAAMAEAEEYLKYKDPKHPVGYLKYKDPKLPVGARIKDLMKRMTLAEKIGQMVQIERVNLTADVMKNYFIGSLLSGGGSVPAPRASPETWVNMVNEFQKASLATRLGIPMIYGIDAVHGHNNVYKATIFPHNVGLGVTRQVILHICLVTALNTKDPSLVKRIGAATALEVRATGIPYAFAPCIAVCRDPRWGRCYESYSEDHKIVQEMTEIIPGLQGEIPANSRKGVPYLSGKDKVVACAKHYVGDGGTDKGINENNTIVNRHELLSIHMPAYYNSIIKGVSTVMVSYSSVNGEKMHANRDLVTGFLKETLGWDRGGRRLSPVCHPIRLDSRLDNPALDSRLGPWWSSSVSGLPSDKISEIDQPAGLVCNSFSIETESAVCTSHLLFGSAGRHGILGFVISDWQGIDRITPSPHSNYTYSIQAGVLAGIDMVMLPYNYTEFIDDLTDLVNKNIIPMSRINDAVKRILRVKFVMGLFENPLADTSFAHKLGCKEHRELAREAVRKSLVLLKNGKSASDPPLLPLPKKAPKILVAGMHADNLGYQCGGWTIEWQGVDGNNLTDGTTILNAIKATVDPTTQVVFNENPDADFVKSGGFSYAIVVVGEHPYAETKGDSLNLTLPDPGPSTITNVCGAVKCVVIVISGRPVVMEPYVASINSLVAAWLPGSEGQGVADVLFGDYGFTGKLARTWFKTVDQLPMNFGDPHYDPLFSFGFGLETQPVK</sequence>
<dbReference type="InterPro" id="IPR036881">
    <property type="entry name" value="Glyco_hydro_3_C_sf"/>
</dbReference>
<dbReference type="AlphaFoldDB" id="A0A834Z293"/>
<dbReference type="GO" id="GO:0008422">
    <property type="term" value="F:beta-glucosidase activity"/>
    <property type="evidence" value="ECO:0007669"/>
    <property type="project" value="TreeGrafter"/>
</dbReference>
<dbReference type="Pfam" id="PF00933">
    <property type="entry name" value="Glyco_hydro_3"/>
    <property type="match status" value="2"/>
</dbReference>
<evidence type="ECO:0000259" key="4">
    <source>
        <dbReference type="Pfam" id="PF00933"/>
    </source>
</evidence>
<comment type="caution">
    <text evidence="6">The sequence shown here is derived from an EMBL/GenBank/DDBJ whole genome shotgun (WGS) entry which is preliminary data.</text>
</comment>
<keyword evidence="7" id="KW-1185">Reference proteome</keyword>
<evidence type="ECO:0000256" key="1">
    <source>
        <dbReference type="ARBA" id="ARBA00022801"/>
    </source>
</evidence>
<name>A0A834Z293_TETSI</name>
<dbReference type="InterPro" id="IPR036962">
    <property type="entry name" value="Glyco_hydro_3_N_sf"/>
</dbReference>
<feature type="domain" description="Glycoside hydrolase family 3 C-terminal" evidence="5">
    <location>
        <begin position="522"/>
        <end position="732"/>
    </location>
</feature>
<keyword evidence="3" id="KW-0732">Signal</keyword>
<dbReference type="Gene3D" id="3.40.50.1700">
    <property type="entry name" value="Glycoside hydrolase family 3 C-terminal domain"/>
    <property type="match status" value="1"/>
</dbReference>
<evidence type="ECO:0000313" key="7">
    <source>
        <dbReference type="Proteomes" id="UP000655225"/>
    </source>
</evidence>
<gene>
    <name evidence="6" type="ORF">HHK36_016966</name>
</gene>
<evidence type="ECO:0000313" key="6">
    <source>
        <dbReference type="EMBL" id="KAF8398040.1"/>
    </source>
</evidence>
<evidence type="ECO:0000256" key="2">
    <source>
        <dbReference type="ARBA" id="ARBA00023295"/>
    </source>
</evidence>
<dbReference type="EMBL" id="JABCRI010000011">
    <property type="protein sequence ID" value="KAF8398040.1"/>
    <property type="molecule type" value="Genomic_DNA"/>
</dbReference>
<dbReference type="Proteomes" id="UP000655225">
    <property type="component" value="Unassembled WGS sequence"/>
</dbReference>
<dbReference type="OMA" id="VCENIKC"/>
<keyword evidence="1" id="KW-0378">Hydrolase</keyword>
<dbReference type="FunFam" id="3.20.20.300:FF:000003">
    <property type="entry name" value="Beta-D-glucan exohydrolase isoenzyme ExoI"/>
    <property type="match status" value="1"/>
</dbReference>
<feature type="chain" id="PRO_5032785637" description="Beta-glucosidase" evidence="3">
    <location>
        <begin position="24"/>
        <end position="737"/>
    </location>
</feature>
<dbReference type="OrthoDB" id="47059at2759"/>
<accession>A0A834Z293</accession>
<evidence type="ECO:0000259" key="5">
    <source>
        <dbReference type="Pfam" id="PF01915"/>
    </source>
</evidence>
<keyword evidence="2" id="KW-0326">Glycosidase</keyword>
<dbReference type="SUPFAM" id="SSF52279">
    <property type="entry name" value="Beta-D-glucan exohydrolase, C-terminal domain"/>
    <property type="match status" value="1"/>
</dbReference>
<feature type="domain" description="Glycoside hydrolase family 3 N-terminal" evidence="4">
    <location>
        <begin position="410"/>
        <end position="485"/>
    </location>
</feature>
<dbReference type="InterPro" id="IPR002772">
    <property type="entry name" value="Glyco_hydro_3_C"/>
</dbReference>
<dbReference type="PANTHER" id="PTHR30620:SF101">
    <property type="entry name" value="BETA-GLUCOSIDASE BOGH3B-LIKE"/>
    <property type="match status" value="1"/>
</dbReference>
<dbReference type="InterPro" id="IPR051915">
    <property type="entry name" value="Cellulose_Degrad_GH3"/>
</dbReference>
<proteinExistence type="predicted"/>
<dbReference type="Pfam" id="PF01915">
    <property type="entry name" value="Glyco_hydro_3_C"/>
    <property type="match status" value="1"/>
</dbReference>
<dbReference type="InterPro" id="IPR001764">
    <property type="entry name" value="Glyco_hydro_3_N"/>
</dbReference>
<evidence type="ECO:0008006" key="8">
    <source>
        <dbReference type="Google" id="ProtNLM"/>
    </source>
</evidence>
<reference evidence="6 7" key="1">
    <citation type="submission" date="2020-04" db="EMBL/GenBank/DDBJ databases">
        <title>Plant Genome Project.</title>
        <authorList>
            <person name="Zhang R.-G."/>
        </authorList>
    </citation>
    <scope>NUCLEOTIDE SEQUENCE [LARGE SCALE GENOMIC DNA]</scope>
    <source>
        <strain evidence="6">YNK0</strain>
        <tissue evidence="6">Leaf</tissue>
    </source>
</reference>
<feature type="domain" description="Glycoside hydrolase family 3 N-terminal" evidence="4">
    <location>
        <begin position="60"/>
        <end position="330"/>
    </location>
</feature>
<dbReference type="SUPFAM" id="SSF51445">
    <property type="entry name" value="(Trans)glycosidases"/>
    <property type="match status" value="2"/>
</dbReference>
<feature type="signal peptide" evidence="3">
    <location>
        <begin position="1"/>
        <end position="23"/>
    </location>
</feature>
<protein>
    <recommendedName>
        <fullName evidence="8">Beta-glucosidase</fullName>
    </recommendedName>
</protein>
<dbReference type="GO" id="GO:0009251">
    <property type="term" value="P:glucan catabolic process"/>
    <property type="evidence" value="ECO:0007669"/>
    <property type="project" value="TreeGrafter"/>
</dbReference>
<organism evidence="6 7">
    <name type="scientific">Tetracentron sinense</name>
    <name type="common">Spur-leaf</name>
    <dbReference type="NCBI Taxonomy" id="13715"/>
    <lineage>
        <taxon>Eukaryota</taxon>
        <taxon>Viridiplantae</taxon>
        <taxon>Streptophyta</taxon>
        <taxon>Embryophyta</taxon>
        <taxon>Tracheophyta</taxon>
        <taxon>Spermatophyta</taxon>
        <taxon>Magnoliopsida</taxon>
        <taxon>Trochodendrales</taxon>
        <taxon>Trochodendraceae</taxon>
        <taxon>Tetracentron</taxon>
    </lineage>
</organism>
<evidence type="ECO:0000256" key="3">
    <source>
        <dbReference type="SAM" id="SignalP"/>
    </source>
</evidence>
<dbReference type="PANTHER" id="PTHR30620">
    <property type="entry name" value="PERIPLASMIC BETA-GLUCOSIDASE-RELATED"/>
    <property type="match status" value="1"/>
</dbReference>
<dbReference type="PRINTS" id="PR00133">
    <property type="entry name" value="GLHYDRLASE3"/>
</dbReference>
<dbReference type="Gene3D" id="3.20.20.300">
    <property type="entry name" value="Glycoside hydrolase, family 3, N-terminal domain"/>
    <property type="match status" value="2"/>
</dbReference>